<dbReference type="GO" id="GO:0050308">
    <property type="term" value="F:sugar-phosphatase activity"/>
    <property type="evidence" value="ECO:0007669"/>
    <property type="project" value="TreeGrafter"/>
</dbReference>
<dbReference type="CDD" id="cd07505">
    <property type="entry name" value="HAD_BPGM-like"/>
    <property type="match status" value="1"/>
</dbReference>
<comment type="caution">
    <text evidence="1">The sequence shown here is derived from an EMBL/GenBank/DDBJ whole genome shotgun (WGS) entry which is preliminary data.</text>
</comment>
<dbReference type="AlphaFoldDB" id="A0A1E7ZEN1"/>
<dbReference type="PRINTS" id="PR00413">
    <property type="entry name" value="HADHALOGNASE"/>
</dbReference>
<evidence type="ECO:0008006" key="3">
    <source>
        <dbReference type="Google" id="ProtNLM"/>
    </source>
</evidence>
<dbReference type="EMBL" id="MDHN01000008">
    <property type="protein sequence ID" value="OFC71975.1"/>
    <property type="molecule type" value="Genomic_DNA"/>
</dbReference>
<dbReference type="STRING" id="1656094.BFC18_04530"/>
<dbReference type="PANTHER" id="PTHR43481:SF4">
    <property type="entry name" value="GLYCEROL-1-PHOSPHATE PHOSPHOHYDROLASE 1-RELATED"/>
    <property type="match status" value="1"/>
</dbReference>
<protein>
    <recommendedName>
        <fullName evidence="3">Haloacid dehalogenase</fullName>
    </recommendedName>
</protein>
<name>A0A1E7ZEN1_9ALTE</name>
<dbReference type="Gene3D" id="3.40.50.1000">
    <property type="entry name" value="HAD superfamily/HAD-like"/>
    <property type="match status" value="1"/>
</dbReference>
<dbReference type="InterPro" id="IPR051806">
    <property type="entry name" value="HAD-like_SPP"/>
</dbReference>
<organism evidence="1 2">
    <name type="scientific">Alteromonas confluentis</name>
    <dbReference type="NCBI Taxonomy" id="1656094"/>
    <lineage>
        <taxon>Bacteria</taxon>
        <taxon>Pseudomonadati</taxon>
        <taxon>Pseudomonadota</taxon>
        <taxon>Gammaproteobacteria</taxon>
        <taxon>Alteromonadales</taxon>
        <taxon>Alteromonadaceae</taxon>
        <taxon>Alteromonas/Salinimonas group</taxon>
        <taxon>Alteromonas</taxon>
    </lineage>
</organism>
<dbReference type="Gene3D" id="1.10.150.240">
    <property type="entry name" value="Putative phosphatase, domain 2"/>
    <property type="match status" value="1"/>
</dbReference>
<dbReference type="NCBIfam" id="TIGR01509">
    <property type="entry name" value="HAD-SF-IA-v3"/>
    <property type="match status" value="1"/>
</dbReference>
<reference evidence="1 2" key="1">
    <citation type="submission" date="2016-08" db="EMBL/GenBank/DDBJ databases">
        <authorList>
            <person name="Seilhamer J.J."/>
        </authorList>
    </citation>
    <scope>NUCLEOTIDE SEQUENCE [LARGE SCALE GENOMIC DNA]</scope>
    <source>
        <strain evidence="1 2">KCTC 42603</strain>
    </source>
</reference>
<dbReference type="SFLD" id="SFLDG01135">
    <property type="entry name" value="C1.5.6:_HAD__Beta-PGM__Phospha"/>
    <property type="match status" value="1"/>
</dbReference>
<sequence length="223" mass="24418">MASQRAVNKNTRAILFDHDGTLIDSEQVHFALWQSVLRDYGVDISEAFYADVMAGIPVAQNAVDAVKAFSLSVSPEQLAAIKHARTNAYLAKQPFPLMPHAVDTIKQCYQSGYQLAIVTGGSRQSVERTLDARGIRHMISVTVTVEDVEHSKPAPDCYLKAMKMLGRKPQECVAVEDTEHGMRSALAAGAGCVVIPTSHSAQHDFSGATAQYPSLQAWWMMER</sequence>
<proteinExistence type="predicted"/>
<dbReference type="SFLD" id="SFLDG01129">
    <property type="entry name" value="C1.5:_HAD__Beta-PGM__Phosphata"/>
    <property type="match status" value="1"/>
</dbReference>
<dbReference type="InterPro" id="IPR006439">
    <property type="entry name" value="HAD-SF_hydro_IA"/>
</dbReference>
<dbReference type="InterPro" id="IPR036412">
    <property type="entry name" value="HAD-like_sf"/>
</dbReference>
<dbReference type="PANTHER" id="PTHR43481">
    <property type="entry name" value="FRUCTOSE-1-PHOSPHATE PHOSPHATASE"/>
    <property type="match status" value="1"/>
</dbReference>
<dbReference type="RefSeq" id="WP_070123757.1">
    <property type="nucleotide sequence ID" value="NZ_MDHN01000008.1"/>
</dbReference>
<dbReference type="Pfam" id="PF00702">
    <property type="entry name" value="Hydrolase"/>
    <property type="match status" value="1"/>
</dbReference>
<gene>
    <name evidence="1" type="ORF">BFC18_04530</name>
</gene>
<keyword evidence="2" id="KW-1185">Reference proteome</keyword>
<accession>A0A1E7ZEN1</accession>
<evidence type="ECO:0000313" key="1">
    <source>
        <dbReference type="EMBL" id="OFC71975.1"/>
    </source>
</evidence>
<evidence type="ECO:0000313" key="2">
    <source>
        <dbReference type="Proteomes" id="UP000175691"/>
    </source>
</evidence>
<dbReference type="Proteomes" id="UP000175691">
    <property type="component" value="Unassembled WGS sequence"/>
</dbReference>
<dbReference type="SFLD" id="SFLDS00003">
    <property type="entry name" value="Haloacid_Dehalogenase"/>
    <property type="match status" value="1"/>
</dbReference>
<dbReference type="InterPro" id="IPR023214">
    <property type="entry name" value="HAD_sf"/>
</dbReference>
<dbReference type="OrthoDB" id="9782449at2"/>
<dbReference type="InterPro" id="IPR023198">
    <property type="entry name" value="PGP-like_dom2"/>
</dbReference>
<dbReference type="SUPFAM" id="SSF56784">
    <property type="entry name" value="HAD-like"/>
    <property type="match status" value="1"/>
</dbReference>